<dbReference type="Gene3D" id="3.40.50.720">
    <property type="entry name" value="NAD(P)-binding Rossmann-like Domain"/>
    <property type="match status" value="1"/>
</dbReference>
<dbReference type="InterPro" id="IPR029903">
    <property type="entry name" value="RmlD-like-bd"/>
</dbReference>
<dbReference type="PANTHER" id="PTHR10491:SF4">
    <property type="entry name" value="METHIONINE ADENOSYLTRANSFERASE 2 SUBUNIT BETA"/>
    <property type="match status" value="1"/>
</dbReference>
<evidence type="ECO:0000313" key="2">
    <source>
        <dbReference type="EMBL" id="KAG1791784.1"/>
    </source>
</evidence>
<dbReference type="AlphaFoldDB" id="A0A9P7EKJ0"/>
<reference evidence="3" key="1">
    <citation type="journal article" date="2020" name="New Phytol.">
        <title>Comparative genomics reveals dynamic genome evolution in host specialist ectomycorrhizal fungi.</title>
        <authorList>
            <person name="Lofgren L.A."/>
            <person name="Nguyen N.H."/>
            <person name="Vilgalys R."/>
            <person name="Ruytinx J."/>
            <person name="Liao H.L."/>
            <person name="Branco S."/>
            <person name="Kuo A."/>
            <person name="LaButti K."/>
            <person name="Lipzen A."/>
            <person name="Andreopoulos W."/>
            <person name="Pangilinan J."/>
            <person name="Riley R."/>
            <person name="Hundley H."/>
            <person name="Na H."/>
            <person name="Barry K."/>
            <person name="Grigoriev I.V."/>
            <person name="Stajich J.E."/>
            <person name="Kennedy P.G."/>
        </authorList>
    </citation>
    <scope>NUCLEOTIDE SEQUENCE</scope>
    <source>
        <strain evidence="3">MN1</strain>
    </source>
</reference>
<keyword evidence="4" id="KW-1185">Reference proteome</keyword>
<organism evidence="3 4">
    <name type="scientific">Suillus subaureus</name>
    <dbReference type="NCBI Taxonomy" id="48587"/>
    <lineage>
        <taxon>Eukaryota</taxon>
        <taxon>Fungi</taxon>
        <taxon>Dikarya</taxon>
        <taxon>Basidiomycota</taxon>
        <taxon>Agaricomycotina</taxon>
        <taxon>Agaricomycetes</taxon>
        <taxon>Agaricomycetidae</taxon>
        <taxon>Boletales</taxon>
        <taxon>Suillineae</taxon>
        <taxon>Suillaceae</taxon>
        <taxon>Suillus</taxon>
    </lineage>
</organism>
<dbReference type="PANTHER" id="PTHR10491">
    <property type="entry name" value="DTDP-4-DEHYDRORHAMNOSE REDUCTASE"/>
    <property type="match status" value="1"/>
</dbReference>
<protein>
    <recommendedName>
        <fullName evidence="1">RmlD-like substrate binding domain-containing protein</fullName>
    </recommendedName>
</protein>
<dbReference type="GO" id="GO:0048270">
    <property type="term" value="F:methionine adenosyltransferase regulator activity"/>
    <property type="evidence" value="ECO:0007669"/>
    <property type="project" value="TreeGrafter"/>
</dbReference>
<dbReference type="SUPFAM" id="SSF51735">
    <property type="entry name" value="NAD(P)-binding Rossmann-fold domains"/>
    <property type="match status" value="1"/>
</dbReference>
<dbReference type="InterPro" id="IPR036291">
    <property type="entry name" value="NAD(P)-bd_dom_sf"/>
</dbReference>
<dbReference type="Proteomes" id="UP000807769">
    <property type="component" value="Unassembled WGS sequence"/>
</dbReference>
<proteinExistence type="predicted"/>
<comment type="caution">
    <text evidence="3">The sequence shown here is derived from an EMBL/GenBank/DDBJ whole genome shotgun (WGS) entry which is preliminary data.</text>
</comment>
<dbReference type="OrthoDB" id="6235964at2759"/>
<dbReference type="CDD" id="cd05254">
    <property type="entry name" value="dTDP_HR_like_SDR_e"/>
    <property type="match status" value="1"/>
</dbReference>
<evidence type="ECO:0000313" key="4">
    <source>
        <dbReference type="Proteomes" id="UP000807769"/>
    </source>
</evidence>
<dbReference type="EMBL" id="JABBWG010000004">
    <property type="protein sequence ID" value="KAG1823612.1"/>
    <property type="molecule type" value="Genomic_DNA"/>
</dbReference>
<sequence>MSGSKIVITGRHVFFASEKPHTEEQPGASGVLGTAVHKAFEKALRYEVVGLKNKSTASHLVQLDLTDREATKQKLEEIKPTWVIHCAAERRPDVAEKDQVGTQLLNVGVPGYLAELARAMNFTLVYISTDYVFDGRSPPPGGYIPESPTNPLQIYGQTKRDGENAVLQARQQGARAVVLRVPVLQVTSRRTTSYGPAPNNADSAVNILVDVVRDQSKESNMDDYAIRYPTNVLDIASFLVRLTDLSVDALPPILHYSANESFTKYQMCKIFADIIGLNGMNHIKPVSTPPTGAGATSRPYNCHLSTTETEKLLPLECTGFRTWWEEYLRDGGK</sequence>
<dbReference type="InterPro" id="IPR005913">
    <property type="entry name" value="dTDP_dehydrorham_reduct"/>
</dbReference>
<accession>A0A9P7EKJ0</accession>
<dbReference type="Pfam" id="PF04321">
    <property type="entry name" value="RmlD_sub_bind"/>
    <property type="match status" value="1"/>
</dbReference>
<dbReference type="GeneID" id="64624288"/>
<dbReference type="GO" id="GO:0006556">
    <property type="term" value="P:S-adenosylmethionine biosynthetic process"/>
    <property type="evidence" value="ECO:0007669"/>
    <property type="project" value="TreeGrafter"/>
</dbReference>
<name>A0A9P7EKJ0_9AGAM</name>
<dbReference type="GO" id="GO:0048269">
    <property type="term" value="C:methionine adenosyltransferase complex"/>
    <property type="evidence" value="ECO:0007669"/>
    <property type="project" value="TreeGrafter"/>
</dbReference>
<dbReference type="EMBL" id="JABBWG010000559">
    <property type="protein sequence ID" value="KAG1791784.1"/>
    <property type="molecule type" value="Genomic_DNA"/>
</dbReference>
<gene>
    <name evidence="3" type="ORF">BJ212DRAFT_1262508</name>
    <name evidence="2" type="ORF">BJ212DRAFT_1293700</name>
</gene>
<feature type="domain" description="RmlD-like substrate binding" evidence="1">
    <location>
        <begin position="27"/>
        <end position="328"/>
    </location>
</feature>
<dbReference type="RefSeq" id="XP_041197672.1">
    <property type="nucleotide sequence ID" value="XM_041330271.1"/>
</dbReference>
<evidence type="ECO:0000259" key="1">
    <source>
        <dbReference type="Pfam" id="PF04321"/>
    </source>
</evidence>
<evidence type="ECO:0000313" key="3">
    <source>
        <dbReference type="EMBL" id="KAG1823612.1"/>
    </source>
</evidence>